<dbReference type="STRING" id="231916.A0A409VVU2"/>
<accession>A0A409VVU2</accession>
<organism evidence="1 2">
    <name type="scientific">Gymnopilus dilepis</name>
    <dbReference type="NCBI Taxonomy" id="231916"/>
    <lineage>
        <taxon>Eukaryota</taxon>
        <taxon>Fungi</taxon>
        <taxon>Dikarya</taxon>
        <taxon>Basidiomycota</taxon>
        <taxon>Agaricomycotina</taxon>
        <taxon>Agaricomycetes</taxon>
        <taxon>Agaricomycetidae</taxon>
        <taxon>Agaricales</taxon>
        <taxon>Agaricineae</taxon>
        <taxon>Hymenogastraceae</taxon>
        <taxon>Gymnopilus</taxon>
    </lineage>
</organism>
<comment type="caution">
    <text evidence="1">The sequence shown here is derived from an EMBL/GenBank/DDBJ whole genome shotgun (WGS) entry which is preliminary data.</text>
</comment>
<dbReference type="AlphaFoldDB" id="A0A409VVU2"/>
<evidence type="ECO:0008006" key="3">
    <source>
        <dbReference type="Google" id="ProtNLM"/>
    </source>
</evidence>
<protein>
    <recommendedName>
        <fullName evidence="3">F-box domain-containing protein</fullName>
    </recommendedName>
</protein>
<dbReference type="OrthoDB" id="3116675at2759"/>
<gene>
    <name evidence="1" type="ORF">CVT26_013846</name>
</gene>
<sequence length="581" mass="66130">MRLRSRYRNNQHLRRFPLELWHESIAHLTIADLKDLSMTCQLLHGISIPFIFKNIEYRCIVVYSENEPSWDLKQKRDDIQRHANSFREFVETAKCASLVRRLLVSYVCHIAPTPGTSGKAILKEKETYKDFLNTFILCLERFSNLKGVEVSGLMGRIDKKMLDALARRSPLDAVWFSGVSFAPHEIKQLITAKQICIDSRNADSEAIMNSRAKTLNFFSGENLESLGVWSDLYAPKLFRALGQQGRLERLTDISVYMDADNLMDLYAFLPSCPNVKRMQVRLVGLSEGSQFAPPPASTVPLVESFLGSECAAAVFVPGRPVKKVVIDRRYWTENRFRANLGMCLLPLSQSTGPVVQLFVESVGCTKKAMECLVGYFPSLEELGVSLPRKTLLEDEVDLLIFPEDDEEDEGHYAPSCADAYEDPIGGGHDLRRWKHFCYVHFHTEYLNLLSSIAAKKIVIPSRLRALFLHEDAYDKFEIERLPASDDDEEGYVERFGAPFSASGAQDVLNRVSRIYPTLERVVICKEYKGGLQWTKGYDGRWVYYTDFDLVHFQVGLFYSAEEVYSVTSSFGDEFLTQVSPV</sequence>
<dbReference type="InParanoid" id="A0A409VVU2"/>
<proteinExistence type="predicted"/>
<reference evidence="1 2" key="1">
    <citation type="journal article" date="2018" name="Evol. Lett.">
        <title>Horizontal gene cluster transfer increased hallucinogenic mushroom diversity.</title>
        <authorList>
            <person name="Reynolds H.T."/>
            <person name="Vijayakumar V."/>
            <person name="Gluck-Thaler E."/>
            <person name="Korotkin H.B."/>
            <person name="Matheny P.B."/>
            <person name="Slot J.C."/>
        </authorList>
    </citation>
    <scope>NUCLEOTIDE SEQUENCE [LARGE SCALE GENOMIC DNA]</scope>
    <source>
        <strain evidence="1 2">SRW20</strain>
    </source>
</reference>
<evidence type="ECO:0000313" key="2">
    <source>
        <dbReference type="Proteomes" id="UP000284706"/>
    </source>
</evidence>
<dbReference type="EMBL" id="NHYE01005543">
    <property type="protein sequence ID" value="PPQ70382.1"/>
    <property type="molecule type" value="Genomic_DNA"/>
</dbReference>
<dbReference type="Proteomes" id="UP000284706">
    <property type="component" value="Unassembled WGS sequence"/>
</dbReference>
<name>A0A409VVU2_9AGAR</name>
<evidence type="ECO:0000313" key="1">
    <source>
        <dbReference type="EMBL" id="PPQ70382.1"/>
    </source>
</evidence>
<keyword evidence="2" id="KW-1185">Reference proteome</keyword>